<name>A0AAU2HC31_9ACTN</name>
<dbReference type="AlphaFoldDB" id="A0AAU2HC31"/>
<dbReference type="EMBL" id="CP108253">
    <property type="protein sequence ID" value="WTU44880.1"/>
    <property type="molecule type" value="Genomic_DNA"/>
</dbReference>
<dbReference type="Gene3D" id="2.40.10.120">
    <property type="match status" value="1"/>
</dbReference>
<dbReference type="InterPro" id="IPR027417">
    <property type="entry name" value="P-loop_NTPase"/>
</dbReference>
<organism evidence="2">
    <name type="scientific">Streptomyces sp. NBC_00060</name>
    <dbReference type="NCBI Taxonomy" id="2975636"/>
    <lineage>
        <taxon>Bacteria</taxon>
        <taxon>Bacillati</taxon>
        <taxon>Actinomycetota</taxon>
        <taxon>Actinomycetes</taxon>
        <taxon>Kitasatosporales</taxon>
        <taxon>Streptomycetaceae</taxon>
        <taxon>Streptomyces</taxon>
    </lineage>
</organism>
<evidence type="ECO:0000259" key="1">
    <source>
        <dbReference type="Pfam" id="PF20703"/>
    </source>
</evidence>
<feature type="domain" description="Novel STAND NTPase 1" evidence="1">
    <location>
        <begin position="225"/>
        <end position="626"/>
    </location>
</feature>
<dbReference type="InterPro" id="IPR049052">
    <property type="entry name" value="nSTAND1"/>
</dbReference>
<gene>
    <name evidence="2" type="ORF">OHV25_37515</name>
</gene>
<sequence>MESLVTSSADGDPVAAKPSELGGPAGAVAQILTGAGVATGAGFLVPGGVVVTCAHVVCDAGHGPGDEVEVCFPQAMGAPKARGRVLAGPWRRPEREDTAVIQLAQAPPLVPELLVGLAHGAKGRPAWSFGFPSSTFDGGHEGTATAGGPLRVLDHWVLQLHDANTVARGFSGAPVVDTQTGLVIGMVTSLPGADPHQRGLNTAYATPGEILREVWPALKPLDVCPYQDFRAFTYERARWFHGRDRAKEQLLRHLVGGRHGVLLQGPSGSGKSSLVQAGVLPELPSGWRSVVARPARGLGANLELAGLPGAAGGGILASAERFLAESSGTDRLLLVIDQFEELLTSPGPGHGSAVPDDDLVVLRQLTEVVESCAAVTVLLVMRNDFYPSLADRAPKLLQAVKPVVDLPPTLTSGELYDIITKPATDAALRFEEGLPQTILSEVLASGRYDTDPDEVRATVLPLLEKTLTLVWENRADNLLTCDAYAKVGRFGGSLAQWQDAVLGQLDERHKPVAQRVLALLVRHDQSGKSLDTRRQRSVAALRTLACGPAVDEAAVDRVLTVLTRERIITVRSSDESGGTGPPMAELVHDLLIDKWPELRRWGAAYAEFDMWLDHALERAGRWGGSGKGGDLLQGTDLELGRRWRAEFGLPAPAEDFLSRSERRRRWRRVQVAAVGVSAVCVAALAATGVIRVGADGGAGRSGSPVASASAYPATDGGARSLLTKAGTGADAGLVEALRPRHEDYEAVFRPGFAEQAERYYQASALWPTGPWAEPQQTVLQMWKATTEEIQAGTAPALKYFPGGYAKLKDGFRPGLVIYRWKYTEPGEPYGMAFDGLVFVNGHWALFPKPWLALGP</sequence>
<proteinExistence type="predicted"/>
<protein>
    <submittedName>
        <fullName evidence="2">Trypsin-like peptidase domain-containing protein</fullName>
    </submittedName>
</protein>
<dbReference type="Pfam" id="PF20703">
    <property type="entry name" value="nSTAND1"/>
    <property type="match status" value="1"/>
</dbReference>
<dbReference type="InterPro" id="IPR009003">
    <property type="entry name" value="Peptidase_S1_PA"/>
</dbReference>
<dbReference type="Pfam" id="PF13365">
    <property type="entry name" value="Trypsin_2"/>
    <property type="match status" value="1"/>
</dbReference>
<dbReference type="SUPFAM" id="SSF50494">
    <property type="entry name" value="Trypsin-like serine proteases"/>
    <property type="match status" value="1"/>
</dbReference>
<accession>A0AAU2HC31</accession>
<reference evidence="2" key="1">
    <citation type="submission" date="2022-10" db="EMBL/GenBank/DDBJ databases">
        <title>The complete genomes of actinobacterial strains from the NBC collection.</title>
        <authorList>
            <person name="Joergensen T.S."/>
            <person name="Alvarez Arevalo M."/>
            <person name="Sterndorff E.B."/>
            <person name="Faurdal D."/>
            <person name="Vuksanovic O."/>
            <person name="Mourched A.-S."/>
            <person name="Charusanti P."/>
            <person name="Shaw S."/>
            <person name="Blin K."/>
            <person name="Weber T."/>
        </authorList>
    </citation>
    <scope>NUCLEOTIDE SEQUENCE</scope>
    <source>
        <strain evidence="2">NBC_00060</strain>
    </source>
</reference>
<evidence type="ECO:0000313" key="2">
    <source>
        <dbReference type="EMBL" id="WTU44880.1"/>
    </source>
</evidence>
<dbReference type="SUPFAM" id="SSF52540">
    <property type="entry name" value="P-loop containing nucleoside triphosphate hydrolases"/>
    <property type="match status" value="1"/>
</dbReference>